<evidence type="ECO:0000313" key="2">
    <source>
        <dbReference type="EMBL" id="OGZ46912.1"/>
    </source>
</evidence>
<dbReference type="AlphaFoldDB" id="A0A1G2G9W3"/>
<dbReference type="Proteomes" id="UP000176576">
    <property type="component" value="Unassembled WGS sequence"/>
</dbReference>
<keyword evidence="1" id="KW-0175">Coiled coil</keyword>
<evidence type="ECO:0000313" key="3">
    <source>
        <dbReference type="Proteomes" id="UP000176576"/>
    </source>
</evidence>
<evidence type="ECO:0000256" key="1">
    <source>
        <dbReference type="SAM" id="Coils"/>
    </source>
</evidence>
<organism evidence="2 3">
    <name type="scientific">Candidatus Ryanbacteria bacterium RIFCSPHIGHO2_02_FULL_45_13b</name>
    <dbReference type="NCBI Taxonomy" id="1802117"/>
    <lineage>
        <taxon>Bacteria</taxon>
        <taxon>Candidatus Ryaniibacteriota</taxon>
    </lineage>
</organism>
<proteinExistence type="predicted"/>
<feature type="coiled-coil region" evidence="1">
    <location>
        <begin position="1"/>
        <end position="50"/>
    </location>
</feature>
<name>A0A1G2G9W3_9BACT</name>
<protein>
    <submittedName>
        <fullName evidence="2">Uncharacterized protein</fullName>
    </submittedName>
</protein>
<accession>A0A1G2G9W3</accession>
<dbReference type="EMBL" id="MHNN01000004">
    <property type="protein sequence ID" value="OGZ46912.1"/>
    <property type="molecule type" value="Genomic_DNA"/>
</dbReference>
<gene>
    <name evidence="2" type="ORF">A3J54_01730</name>
</gene>
<sequence>MRRQQAINNEIENTYKELEIVIGIENSELEKSLKQRLKNLQEEAAALIKLKKKNMAITRQGLEILEILRKKRIQKPV</sequence>
<comment type="caution">
    <text evidence="2">The sequence shown here is derived from an EMBL/GenBank/DDBJ whole genome shotgun (WGS) entry which is preliminary data.</text>
</comment>
<dbReference type="STRING" id="1802117.A3J54_01730"/>
<reference evidence="2 3" key="1">
    <citation type="journal article" date="2016" name="Nat. Commun.">
        <title>Thousands of microbial genomes shed light on interconnected biogeochemical processes in an aquifer system.</title>
        <authorList>
            <person name="Anantharaman K."/>
            <person name="Brown C.T."/>
            <person name="Hug L.A."/>
            <person name="Sharon I."/>
            <person name="Castelle C.J."/>
            <person name="Probst A.J."/>
            <person name="Thomas B.C."/>
            <person name="Singh A."/>
            <person name="Wilkins M.J."/>
            <person name="Karaoz U."/>
            <person name="Brodie E.L."/>
            <person name="Williams K.H."/>
            <person name="Hubbard S.S."/>
            <person name="Banfield J.F."/>
        </authorList>
    </citation>
    <scope>NUCLEOTIDE SEQUENCE [LARGE SCALE GENOMIC DNA]</scope>
</reference>